<proteinExistence type="predicted"/>
<accession>A0AA46AHU8</accession>
<keyword evidence="2" id="KW-0560">Oxidoreductase</keyword>
<dbReference type="PANTHER" id="PTHR33336:SF15">
    <property type="entry name" value="ABM DOMAIN-CONTAINING PROTEIN"/>
    <property type="match status" value="1"/>
</dbReference>
<dbReference type="InterPro" id="IPR050744">
    <property type="entry name" value="AI-2_Isomerase_LsrG"/>
</dbReference>
<dbReference type="Pfam" id="PF03992">
    <property type="entry name" value="ABM"/>
    <property type="match status" value="1"/>
</dbReference>
<name>A0AA46AHU8_9CLOT</name>
<evidence type="ECO:0000313" key="2">
    <source>
        <dbReference type="EMBL" id="SMP43088.1"/>
    </source>
</evidence>
<dbReference type="AlphaFoldDB" id="A0AA46AHU8"/>
<dbReference type="Proteomes" id="UP001158066">
    <property type="component" value="Unassembled WGS sequence"/>
</dbReference>
<feature type="domain" description="ABM" evidence="1">
    <location>
        <begin position="2"/>
        <end position="90"/>
    </location>
</feature>
<dbReference type="PROSITE" id="PS51725">
    <property type="entry name" value="ABM"/>
    <property type="match status" value="1"/>
</dbReference>
<keyword evidence="2" id="KW-0503">Monooxygenase</keyword>
<gene>
    <name evidence="2" type="ORF">SAMN06296020_10237</name>
</gene>
<dbReference type="GO" id="GO:0004497">
    <property type="term" value="F:monooxygenase activity"/>
    <property type="evidence" value="ECO:0007669"/>
    <property type="project" value="UniProtKB-KW"/>
</dbReference>
<comment type="caution">
    <text evidence="2">The sequence shown here is derived from an EMBL/GenBank/DDBJ whole genome shotgun (WGS) entry which is preliminary data.</text>
</comment>
<dbReference type="PANTHER" id="PTHR33336">
    <property type="entry name" value="QUINOL MONOOXYGENASE YGIN-RELATED"/>
    <property type="match status" value="1"/>
</dbReference>
<keyword evidence="3" id="KW-1185">Reference proteome</keyword>
<dbReference type="InterPro" id="IPR007138">
    <property type="entry name" value="ABM_dom"/>
</dbReference>
<sequence length="95" mass="10904">MITIVAKSTVKKGQEEAFIAMTKDLIEASQQEEGCLSYDLYRDLNDPQVFTFIEEWQDQAAIDRHNASAHFVRIVPQLAAFREGPSEVRLYQRLS</sequence>
<organism evidence="2 3">
    <name type="scientific">Anoxynatronum buryatiense</name>
    <dbReference type="NCBI Taxonomy" id="489973"/>
    <lineage>
        <taxon>Bacteria</taxon>
        <taxon>Bacillati</taxon>
        <taxon>Bacillota</taxon>
        <taxon>Clostridia</taxon>
        <taxon>Eubacteriales</taxon>
        <taxon>Clostridiaceae</taxon>
        <taxon>Anoxynatronum</taxon>
    </lineage>
</organism>
<dbReference type="EMBL" id="FXUF01000002">
    <property type="protein sequence ID" value="SMP43088.1"/>
    <property type="molecule type" value="Genomic_DNA"/>
</dbReference>
<protein>
    <submittedName>
        <fullName evidence="2">Quinol monooxygenase YgiN</fullName>
    </submittedName>
</protein>
<reference evidence="2" key="1">
    <citation type="submission" date="2017-05" db="EMBL/GenBank/DDBJ databases">
        <authorList>
            <person name="Varghese N."/>
            <person name="Submissions S."/>
        </authorList>
    </citation>
    <scope>NUCLEOTIDE SEQUENCE</scope>
    <source>
        <strain evidence="2">Su22</strain>
    </source>
</reference>
<dbReference type="SUPFAM" id="SSF54909">
    <property type="entry name" value="Dimeric alpha+beta barrel"/>
    <property type="match status" value="1"/>
</dbReference>
<dbReference type="Gene3D" id="3.30.70.100">
    <property type="match status" value="1"/>
</dbReference>
<evidence type="ECO:0000259" key="1">
    <source>
        <dbReference type="PROSITE" id="PS51725"/>
    </source>
</evidence>
<dbReference type="RefSeq" id="WP_283407955.1">
    <property type="nucleotide sequence ID" value="NZ_FXUF01000002.1"/>
</dbReference>
<dbReference type="InterPro" id="IPR011008">
    <property type="entry name" value="Dimeric_a/b-barrel"/>
</dbReference>
<evidence type="ECO:0000313" key="3">
    <source>
        <dbReference type="Proteomes" id="UP001158066"/>
    </source>
</evidence>